<dbReference type="PANTHER" id="PTHR36221">
    <property type="entry name" value="DUF742 DOMAIN-CONTAINING PROTEIN"/>
    <property type="match status" value="1"/>
</dbReference>
<dbReference type="RefSeq" id="WP_012854125.1">
    <property type="nucleotide sequence ID" value="NC_013510.1"/>
</dbReference>
<accession>D1AD32</accession>
<evidence type="ECO:0000313" key="3">
    <source>
        <dbReference type="Proteomes" id="UP000001918"/>
    </source>
</evidence>
<evidence type="ECO:0008006" key="4">
    <source>
        <dbReference type="Google" id="ProtNLM"/>
    </source>
</evidence>
<dbReference type="EMBL" id="CP001738">
    <property type="protein sequence ID" value="ACY99341.1"/>
    <property type="molecule type" value="Genomic_DNA"/>
</dbReference>
<dbReference type="eggNOG" id="COG1846">
    <property type="taxonomic scope" value="Bacteria"/>
</dbReference>
<dbReference type="InterPro" id="IPR007995">
    <property type="entry name" value="DUF742"/>
</dbReference>
<dbReference type="AlphaFoldDB" id="D1AD32"/>
<sequence>MPSSTPPWEGQQPPDGEHFVRPYVLTSGRTRPAHGRFDLISQVVTVGPPPEADAGLGPEHLSILRLCRIAMSVAELAGRLNLPGAAVRVLLGDLLERGHVLIQEPAPETAITDADIYEAVIDGLRAI</sequence>
<name>D1AD32_THECD</name>
<dbReference type="Pfam" id="PF05331">
    <property type="entry name" value="DUF742"/>
    <property type="match status" value="1"/>
</dbReference>
<gene>
    <name evidence="2" type="ordered locus">Tcur_3810</name>
</gene>
<dbReference type="OrthoDB" id="4274007at2"/>
<dbReference type="STRING" id="471852.Tcur_3810"/>
<proteinExistence type="predicted"/>
<evidence type="ECO:0000256" key="1">
    <source>
        <dbReference type="SAM" id="MobiDB-lite"/>
    </source>
</evidence>
<feature type="region of interest" description="Disordered" evidence="1">
    <location>
        <begin position="1"/>
        <end position="20"/>
    </location>
</feature>
<evidence type="ECO:0000313" key="2">
    <source>
        <dbReference type="EMBL" id="ACY99341.1"/>
    </source>
</evidence>
<protein>
    <recommendedName>
        <fullName evidence="4">DUF742 domain-containing protein</fullName>
    </recommendedName>
</protein>
<keyword evidence="3" id="KW-1185">Reference proteome</keyword>
<reference evidence="2 3" key="1">
    <citation type="journal article" date="2011" name="Stand. Genomic Sci.">
        <title>Complete genome sequence of Thermomonospora curvata type strain (B9).</title>
        <authorList>
            <person name="Chertkov O."/>
            <person name="Sikorski J."/>
            <person name="Nolan M."/>
            <person name="Lapidus A."/>
            <person name="Lucas S."/>
            <person name="Del Rio T.G."/>
            <person name="Tice H."/>
            <person name="Cheng J.F."/>
            <person name="Goodwin L."/>
            <person name="Pitluck S."/>
            <person name="Liolios K."/>
            <person name="Ivanova N."/>
            <person name="Mavromatis K."/>
            <person name="Mikhailova N."/>
            <person name="Ovchinnikova G."/>
            <person name="Pati A."/>
            <person name="Chen A."/>
            <person name="Palaniappan K."/>
            <person name="Djao O.D."/>
            <person name="Land M."/>
            <person name="Hauser L."/>
            <person name="Chang Y.J."/>
            <person name="Jeffries C.D."/>
            <person name="Brettin T."/>
            <person name="Han C."/>
            <person name="Detter J.C."/>
            <person name="Rohde M."/>
            <person name="Goker M."/>
            <person name="Woyke T."/>
            <person name="Bristow J."/>
            <person name="Eisen J.A."/>
            <person name="Markowitz V."/>
            <person name="Hugenholtz P."/>
            <person name="Klenk H.P."/>
            <person name="Kyrpides N.C."/>
        </authorList>
    </citation>
    <scope>NUCLEOTIDE SEQUENCE [LARGE SCALE GENOMIC DNA]</scope>
    <source>
        <strain evidence="3">ATCC 19995 / DSM 43183 / JCM 3096 / KCTC 9072 / NBRC 15933 / NCIMB 10081 / Henssen B9</strain>
    </source>
</reference>
<dbReference type="Proteomes" id="UP000001918">
    <property type="component" value="Chromosome"/>
</dbReference>
<dbReference type="KEGG" id="tcu:Tcur_3810"/>
<organism evidence="2 3">
    <name type="scientific">Thermomonospora curvata (strain ATCC 19995 / DSM 43183 / JCM 3096 / KCTC 9072 / NBRC 15933 / NCIMB 10081 / Henssen B9)</name>
    <dbReference type="NCBI Taxonomy" id="471852"/>
    <lineage>
        <taxon>Bacteria</taxon>
        <taxon>Bacillati</taxon>
        <taxon>Actinomycetota</taxon>
        <taxon>Actinomycetes</taxon>
        <taxon>Streptosporangiales</taxon>
        <taxon>Thermomonosporaceae</taxon>
        <taxon>Thermomonospora</taxon>
    </lineage>
</organism>
<dbReference type="HOGENOM" id="CLU_074078_3_0_11"/>
<dbReference type="PANTHER" id="PTHR36221:SF1">
    <property type="entry name" value="DUF742 DOMAIN-CONTAINING PROTEIN"/>
    <property type="match status" value="1"/>
</dbReference>